<dbReference type="Proteomes" id="UP000660708">
    <property type="component" value="Unassembled WGS sequence"/>
</dbReference>
<organism evidence="2 3">
    <name type="scientific">Pseudoalteromonas peptidolytica F12-50-A1</name>
    <dbReference type="NCBI Taxonomy" id="1315280"/>
    <lineage>
        <taxon>Bacteria</taxon>
        <taxon>Pseudomonadati</taxon>
        <taxon>Pseudomonadota</taxon>
        <taxon>Gammaproteobacteria</taxon>
        <taxon>Alteromonadales</taxon>
        <taxon>Pseudoalteromonadaceae</taxon>
        <taxon>Pseudoalteromonas</taxon>
    </lineage>
</organism>
<proteinExistence type="predicted"/>
<accession>A0A8I0MYN3</accession>
<dbReference type="PROSITE" id="PS51257">
    <property type="entry name" value="PROKAR_LIPOPROTEIN"/>
    <property type="match status" value="1"/>
</dbReference>
<feature type="transmembrane region" description="Helical" evidence="1">
    <location>
        <begin position="5"/>
        <end position="23"/>
    </location>
</feature>
<evidence type="ECO:0000313" key="3">
    <source>
        <dbReference type="Proteomes" id="UP000660708"/>
    </source>
</evidence>
<sequence length="59" mass="6375">MLKDIFSMIMGWLGLVLLSYGAWLLTPALGFACLGAALMAYSFLLARSNAYAKTKVDKG</sequence>
<dbReference type="EMBL" id="AQHF01000032">
    <property type="protein sequence ID" value="MBE0348276.1"/>
    <property type="molecule type" value="Genomic_DNA"/>
</dbReference>
<keyword evidence="1" id="KW-0472">Membrane</keyword>
<dbReference type="RefSeq" id="WP_147389459.1">
    <property type="nucleotide sequence ID" value="NZ_AQHF01000032.1"/>
</dbReference>
<feature type="transmembrane region" description="Helical" evidence="1">
    <location>
        <begin position="29"/>
        <end position="46"/>
    </location>
</feature>
<keyword evidence="1" id="KW-0812">Transmembrane</keyword>
<comment type="caution">
    <text evidence="2">The sequence shown here is derived from an EMBL/GenBank/DDBJ whole genome shotgun (WGS) entry which is preliminary data.</text>
</comment>
<evidence type="ECO:0000256" key="1">
    <source>
        <dbReference type="SAM" id="Phobius"/>
    </source>
</evidence>
<name>A0A8I0MYN3_9GAMM</name>
<keyword evidence="1" id="KW-1133">Transmembrane helix</keyword>
<gene>
    <name evidence="2" type="ORF">PPEP_a4560</name>
</gene>
<reference evidence="2 3" key="1">
    <citation type="submission" date="2015-06" db="EMBL/GenBank/DDBJ databases">
        <title>Genome sequence of Pseudoalteromonas peptidolytica.</title>
        <authorList>
            <person name="Xie B.-B."/>
            <person name="Rong J.-C."/>
            <person name="Qin Q.-L."/>
            <person name="Zhang Y.-Z."/>
        </authorList>
    </citation>
    <scope>NUCLEOTIDE SEQUENCE [LARGE SCALE GENOMIC DNA]</scope>
    <source>
        <strain evidence="2 3">F12-50-A1</strain>
    </source>
</reference>
<evidence type="ECO:0000313" key="2">
    <source>
        <dbReference type="EMBL" id="MBE0348276.1"/>
    </source>
</evidence>
<keyword evidence="3" id="KW-1185">Reference proteome</keyword>
<protein>
    <submittedName>
        <fullName evidence="2">Uncharacterized protein</fullName>
    </submittedName>
</protein>
<dbReference type="AlphaFoldDB" id="A0A8I0MYN3"/>